<dbReference type="RefSeq" id="WP_044012133.1">
    <property type="nucleotide sequence ID" value="NZ_CCVW01000004.1"/>
</dbReference>
<dbReference type="Gene3D" id="2.60.40.3110">
    <property type="match status" value="1"/>
</dbReference>
<dbReference type="AlphaFoldDB" id="A0A078L1A4"/>
<keyword evidence="2" id="KW-1185">Reference proteome</keyword>
<reference evidence="1 2" key="1">
    <citation type="submission" date="2014-06" db="EMBL/GenBank/DDBJ databases">
        <authorList>
            <person name="Urmite Genomes Urmite Genomes"/>
        </authorList>
    </citation>
    <scope>NUCLEOTIDE SEQUENCE [LARGE SCALE GENOMIC DNA]</scope>
</reference>
<dbReference type="GO" id="GO:0015473">
    <property type="term" value="F:fimbrial usher porin activity"/>
    <property type="evidence" value="ECO:0007669"/>
    <property type="project" value="InterPro"/>
</dbReference>
<evidence type="ECO:0000313" key="2">
    <source>
        <dbReference type="Proteomes" id="UP000044071"/>
    </source>
</evidence>
<dbReference type="Pfam" id="PF00577">
    <property type="entry name" value="Usher"/>
    <property type="match status" value="2"/>
</dbReference>
<dbReference type="InterPro" id="IPR042186">
    <property type="entry name" value="FimD_plug_dom"/>
</dbReference>
<dbReference type="GO" id="GO:0009297">
    <property type="term" value="P:pilus assembly"/>
    <property type="evidence" value="ECO:0007669"/>
    <property type="project" value="InterPro"/>
</dbReference>
<dbReference type="Proteomes" id="UP000044071">
    <property type="component" value="Unassembled WGS sequence"/>
</dbReference>
<gene>
    <name evidence="1" type="primary">caf1A</name>
    <name evidence="1" type="ORF">BN59_03276</name>
</gene>
<dbReference type="PANTHER" id="PTHR30451">
    <property type="entry name" value="OUTER MEMBRANE USHER PROTEIN"/>
    <property type="match status" value="1"/>
</dbReference>
<dbReference type="eggNOG" id="COG3188">
    <property type="taxonomic scope" value="Bacteria"/>
</dbReference>
<dbReference type="EMBL" id="CCSB01000004">
    <property type="protein sequence ID" value="CDZ78961.1"/>
    <property type="molecule type" value="Genomic_DNA"/>
</dbReference>
<dbReference type="Gene3D" id="2.60.40.2070">
    <property type="match status" value="1"/>
</dbReference>
<dbReference type="InterPro" id="IPR000015">
    <property type="entry name" value="Fimb_usher"/>
</dbReference>
<proteinExistence type="predicted"/>
<dbReference type="GO" id="GO:0009279">
    <property type="term" value="C:cell outer membrane"/>
    <property type="evidence" value="ECO:0007669"/>
    <property type="project" value="TreeGrafter"/>
</dbReference>
<sequence length="780" mass="86589">MLLIVMENSHAKPQPILHPLLVTLTMDGVANPTIYRCYRDEQNKIWIAANDLKTMGFPAHSQKPMTYKNTDYLLLDWYEEVEYAFDENELILTIQTPLAWHREEIKTAIQLENAGLRPERSGVFLNYDANARYNDFDKKRYVSAFSEAGVFTPYGVGTSSFLVNGYNYFKQPSNFTRLDTSWIIDKPEHISSWRFGDSISSGLSWNSAVRFGGIQYASNFATQPDLITFPQPIIAGEAVMPSSLNVMINGMQTYQQSVGRGNYYLTQLPVVTGAGNVQVMTTDILGRQQLASFSYYASPALLKPGLSSYSFELGAKRSWYGSENNHYGQALGVGTYSLGLTERDTAGIHAELLKDQQTLGFSNQYLVGTFGVLSLGAAGSRVTGHNCRVKENLKRGLGGLLNAGFRRQTNFLSYGIQTTVANNDYFQIGTFHDKGYPSFTLQSFVGVSTENLGNFSLTYTALNNAFNPAQAAPYEYLLPNSDALMLSYNKTLFNRVFFTVSSLTDLRHSGSQQLFATISIPLDNGNKSVTVNEYSQSNQHQENIQLVKNLPFGNGYGYRLTAADNKNSPVIGEFNVQTNQGLLGARYLGFKGSNNGELNARGSIIGFGHRIFPARYVDQGFALVDASGFKNVEVYYRNQPIGKTNRSGYLYVPELLPYQRNEIHIDTAKLPLTTQFKDASQVVVPYRKSGVLVKFKLQSVRNILLSLKQPGGEAVPAGALVYLDKDPTPIPVAYYGQAYISSQSDNHLSGRAEWDGQVCHFSLNLPASDKVLQKESSLCN</sequence>
<dbReference type="STRING" id="1034943.BN59_03276"/>
<dbReference type="InterPro" id="IPR043142">
    <property type="entry name" value="PapC-like_C_sf"/>
</dbReference>
<protein>
    <submittedName>
        <fullName evidence="1">F1 capsule-anchoring protein</fullName>
    </submittedName>
</protein>
<dbReference type="Gene3D" id="2.60.40.2610">
    <property type="entry name" value="Outer membrane usher protein FimD, plug domain"/>
    <property type="match status" value="1"/>
</dbReference>
<evidence type="ECO:0000313" key="1">
    <source>
        <dbReference type="EMBL" id="CDZ78961.1"/>
    </source>
</evidence>
<dbReference type="PANTHER" id="PTHR30451:SF5">
    <property type="entry name" value="SLR0019 PROTEIN"/>
    <property type="match status" value="1"/>
</dbReference>
<organism evidence="1 2">
    <name type="scientific">Legionella massiliensis</name>
    <dbReference type="NCBI Taxonomy" id="1034943"/>
    <lineage>
        <taxon>Bacteria</taxon>
        <taxon>Pseudomonadati</taxon>
        <taxon>Pseudomonadota</taxon>
        <taxon>Gammaproteobacteria</taxon>
        <taxon>Legionellales</taxon>
        <taxon>Legionellaceae</taxon>
        <taxon>Legionella</taxon>
    </lineage>
</organism>
<name>A0A078L1A4_9GAMM</name>
<accession>A0A078L1A4</accession>